<evidence type="ECO:0000313" key="1">
    <source>
        <dbReference type="EMBL" id="GAA0432677.1"/>
    </source>
</evidence>
<comment type="caution">
    <text evidence="1">The sequence shown here is derived from an EMBL/GenBank/DDBJ whole genome shotgun (WGS) entry which is preliminary data.</text>
</comment>
<name>A0ABN0Z490_9BACI</name>
<dbReference type="RefSeq" id="WP_343751150.1">
    <property type="nucleotide sequence ID" value="NZ_BAAADM010000015.1"/>
</dbReference>
<evidence type="ECO:0000313" key="2">
    <source>
        <dbReference type="Proteomes" id="UP001501459"/>
    </source>
</evidence>
<proteinExistence type="predicted"/>
<reference evidence="1 2" key="1">
    <citation type="journal article" date="2019" name="Int. J. Syst. Evol. Microbiol.">
        <title>The Global Catalogue of Microorganisms (GCM) 10K type strain sequencing project: providing services to taxonomists for standard genome sequencing and annotation.</title>
        <authorList>
            <consortium name="The Broad Institute Genomics Platform"/>
            <consortium name="The Broad Institute Genome Sequencing Center for Infectious Disease"/>
            <person name="Wu L."/>
            <person name="Ma J."/>
        </authorList>
    </citation>
    <scope>NUCLEOTIDE SEQUENCE [LARGE SCALE GENOMIC DNA]</scope>
    <source>
        <strain evidence="1 2">JCM 12149</strain>
    </source>
</reference>
<dbReference type="Proteomes" id="UP001501459">
    <property type="component" value="Unassembled WGS sequence"/>
</dbReference>
<organism evidence="1 2">
    <name type="scientific">Lentibacillus halophilus</name>
    <dbReference type="NCBI Taxonomy" id="295065"/>
    <lineage>
        <taxon>Bacteria</taxon>
        <taxon>Bacillati</taxon>
        <taxon>Bacillota</taxon>
        <taxon>Bacilli</taxon>
        <taxon>Bacillales</taxon>
        <taxon>Bacillaceae</taxon>
        <taxon>Lentibacillus</taxon>
    </lineage>
</organism>
<keyword evidence="2" id="KW-1185">Reference proteome</keyword>
<dbReference type="EMBL" id="BAAADM010000015">
    <property type="protein sequence ID" value="GAA0432677.1"/>
    <property type="molecule type" value="Genomic_DNA"/>
</dbReference>
<protein>
    <submittedName>
        <fullName evidence="1">Uncharacterized protein</fullName>
    </submittedName>
</protein>
<sequence>MAEITADAYTLLKKHIVENWTRVILFDDKDNNIVTIDSTDSRFSWIHATKQMTLGYDSVGNPMKEDVPDSQTLKLEIVLTGSDSDVSLDTTFAKIELNEITGSSYENPSDKVVSTETFTNFTISKDGDKLTVTHEIEVPQVK</sequence>
<gene>
    <name evidence="1" type="ORF">GCM10008983_06610</name>
</gene>
<accession>A0ABN0Z490</accession>